<sequence length="1598" mass="172853">MKNYLIILLLFSASVVSSQNYFYAIDKAKEKADTEAPTMPFNLSATNITETSADLRWTNATDNIAVVGYNIYNNLSLIQVVDNQTTFTLTGLTEGTTYNIIVRAFDAAGNESEDSNIESFITLDSTTPSTPTNLTVSNITETTADLNWTAATDNIAVTGYKLYLNGVLRETLNNITSYTLTNLTAASNYSVYITAIDAFNNESTASNTVTFSTVDTTPPTSPINLVANTISETTATLSWTASSDNVGVTGYNVYNNNTLVATLGTVLTYNLTNLTTNATYNFTVTAFDAAGNESGNSNSVSFTTIDSTPPAAPINLVASNITETSADLNWTASTDNVAVVGYNLYVNNAFIETLSNTNSYILNDLTTATTYSVNITAIDASGNESNSSNTETFTTTDITPPTSPINLTVSNITETTSYLNWDNATDNVAVTGYNIYNNTTLLATTGTTSNYNLTGLSPDTNYNISVTAFDAAGNESATSNTSAFKTQAVVTTDTESPTTPLDLVVTNITETTAELTWTASSDNIAVAGYSIYQGNSLIQSVSNVTNYTLINLTENTNYQISLVAFDNSGNRSQNSNEVSFTTLFTEVNFTLEHINAGNNSVVANISNGYSANEDVFRDFNVNAIPSRTAASVSFNLTGPVTTNRSENSAPFSLFGDNGTEFNAGNHLPEGSYTLTVRAWSSTFGSGTIIGETTVSFTVLAPTPDTESPTEPTDLIVDNITETTADLTWTASSDNIAIAGYYIYNGVTLIATTEAVTSYTLTNLNPSTEYNVFVRAFDDAANESGDSNVVNFTTDTPPDNEAPTAPLNLVASNITFNSATLTWNSSTDNIAVTDYRIYSSDTLLINSTANDTIYYLNNLLPETDYSLTVRAIDAANNESSDSNIVTFTTLDEGPNLTNEDEYFDCYLLPIERKNELQEALDTYGCVRLEAGDYGWGSNANAITLTSNQKLFGHPSISKVPNITIAAGSTGVEISSVSCGYSGTNGITFEAGTPITNCKLSIIDFTPVRATGAQIENCEFIGFRNSQIIWDMSASGYFRNNKFIKHTLQNNTAYQYAQHYMLGNDVNPSFGNTICWVNYLTASSTGAYIDNVDDMTFVGIDMESWNWDNNDIDLANLHILNAGNIRIHGFQGAAINQTYNLPAFHIESENTMISSSVASINPNNIIEGNSIATGGKDFAKTLGEDLRLLHDNQLAQLNNVDVTTPITNQATIDSLHKVLLMPQRTPWAKPTLTTLPDPLGTNWANERNGKPDSHAYIQNLVDTQGIANLPEGIYYISEPIVMPMNYGLVGEGTGKTVIVGLTDDFPLIKMSHDVMELGSKTGACTFSNMTLQGGKYGIQLTSNVDSNAAEFPGSAYYSDCSIRNIIFRDNEEGINLYNTYGLDNNHFENLYFVNNAIGFHQEPLSETDPTLTTWSSTASNFVDKTFFYNCQFINVTKAIYLNADIRPNNLNAFVNCLFDGSEVVCHVNKQNTGQMVNSIIRNTSGTEPLTKGSTSLSYIACLFENNSVPYYFGSNAGLYDSDLLDEIPLFSGAGANQLYATNSTILGTVPNKDGLAMIINTSMPNEPTFNKMIVVKGYLTDTITVLDEAPNPYPQLLVTH</sequence>
<dbReference type="OrthoDB" id="1286432at2"/>
<keyword evidence="1" id="KW-0677">Repeat</keyword>
<dbReference type="SMART" id="SM00060">
    <property type="entry name" value="FN3"/>
    <property type="match status" value="8"/>
</dbReference>
<accession>A0A0D7W6G4</accession>
<dbReference type="InterPro" id="IPR050991">
    <property type="entry name" value="ECM_Regulatory_Proteins"/>
</dbReference>
<dbReference type="InterPro" id="IPR011050">
    <property type="entry name" value="Pectin_lyase_fold/virulence"/>
</dbReference>
<dbReference type="Gene3D" id="2.160.20.10">
    <property type="entry name" value="Single-stranded right-handed beta-helix, Pectin lyase-like"/>
    <property type="match status" value="1"/>
</dbReference>
<dbReference type="CDD" id="cd00063">
    <property type="entry name" value="FN3"/>
    <property type="match status" value="8"/>
</dbReference>
<evidence type="ECO:0000313" key="5">
    <source>
        <dbReference type="Proteomes" id="UP000032361"/>
    </source>
</evidence>
<feature type="domain" description="Fibronectin type-III" evidence="3">
    <location>
        <begin position="39"/>
        <end position="125"/>
    </location>
</feature>
<dbReference type="Gene3D" id="2.60.40.10">
    <property type="entry name" value="Immunoglobulins"/>
    <property type="match status" value="8"/>
</dbReference>
<keyword evidence="2" id="KW-0732">Signal</keyword>
<feature type="domain" description="Fibronectin type-III" evidence="3">
    <location>
        <begin position="221"/>
        <end position="307"/>
    </location>
</feature>
<reference evidence="4 5" key="1">
    <citation type="journal article" date="2015" name="Antonie Van Leeuwenhoek">
        <title>Tamlana nanhaiensis sp. nov., isolated from surface seawater collected from the South China Sea.</title>
        <authorList>
            <person name="Liu X."/>
            <person name="Lai Q."/>
            <person name="Du Y."/>
            <person name="Li G."/>
            <person name="Sun F."/>
            <person name="Shao Z."/>
        </authorList>
    </citation>
    <scope>NUCLEOTIDE SEQUENCE [LARGE SCALE GENOMIC DNA]</scope>
    <source>
        <strain evidence="4 5">FHC16</strain>
    </source>
</reference>
<evidence type="ECO:0000313" key="4">
    <source>
        <dbReference type="EMBL" id="KJD34629.1"/>
    </source>
</evidence>
<proteinExistence type="predicted"/>
<feature type="domain" description="Fibronectin type-III" evidence="3">
    <location>
        <begin position="804"/>
        <end position="891"/>
    </location>
</feature>
<feature type="domain" description="Fibronectin type-III" evidence="3">
    <location>
        <begin position="130"/>
        <end position="216"/>
    </location>
</feature>
<dbReference type="STRING" id="1382798.PK35_02300"/>
<feature type="chain" id="PRO_5002325794" description="Fibronectin type-III domain-containing protein" evidence="2">
    <location>
        <begin position="19"/>
        <end position="1598"/>
    </location>
</feature>
<feature type="domain" description="Fibronectin type-III" evidence="3">
    <location>
        <begin position="710"/>
        <end position="798"/>
    </location>
</feature>
<feature type="domain" description="Fibronectin type-III" evidence="3">
    <location>
        <begin position="312"/>
        <end position="398"/>
    </location>
</feature>
<dbReference type="InterPro" id="IPR013783">
    <property type="entry name" value="Ig-like_fold"/>
</dbReference>
<dbReference type="PANTHER" id="PTHR46708:SF2">
    <property type="entry name" value="FIBRONECTIN TYPE-III DOMAIN-CONTAINING PROTEIN"/>
    <property type="match status" value="1"/>
</dbReference>
<protein>
    <recommendedName>
        <fullName evidence="3">Fibronectin type-III domain-containing protein</fullName>
    </recommendedName>
</protein>
<dbReference type="PROSITE" id="PS50853">
    <property type="entry name" value="FN3"/>
    <property type="match status" value="8"/>
</dbReference>
<evidence type="ECO:0000256" key="2">
    <source>
        <dbReference type="SAM" id="SignalP"/>
    </source>
</evidence>
<comment type="caution">
    <text evidence="4">The sequence shown here is derived from an EMBL/GenBank/DDBJ whole genome shotgun (WGS) entry which is preliminary data.</text>
</comment>
<feature type="domain" description="Fibronectin type-III" evidence="3">
    <location>
        <begin position="499"/>
        <end position="585"/>
    </location>
</feature>
<dbReference type="EMBL" id="JTDV01000001">
    <property type="protein sequence ID" value="KJD34629.1"/>
    <property type="molecule type" value="Genomic_DNA"/>
</dbReference>
<name>A0A0D7W6G4_9FLAO</name>
<dbReference type="PANTHER" id="PTHR46708">
    <property type="entry name" value="TENASCIN"/>
    <property type="match status" value="1"/>
</dbReference>
<dbReference type="SUPFAM" id="SSF49265">
    <property type="entry name" value="Fibronectin type III"/>
    <property type="match status" value="5"/>
</dbReference>
<organism evidence="4 5">
    <name type="scientific">Neotamlana nanhaiensis</name>
    <dbReference type="NCBI Taxonomy" id="1382798"/>
    <lineage>
        <taxon>Bacteria</taxon>
        <taxon>Pseudomonadati</taxon>
        <taxon>Bacteroidota</taxon>
        <taxon>Flavobacteriia</taxon>
        <taxon>Flavobacteriales</taxon>
        <taxon>Flavobacteriaceae</taxon>
        <taxon>Neotamlana</taxon>
    </lineage>
</organism>
<dbReference type="Proteomes" id="UP000032361">
    <property type="component" value="Unassembled WGS sequence"/>
</dbReference>
<feature type="domain" description="Fibronectin type-III" evidence="3">
    <location>
        <begin position="403"/>
        <end position="489"/>
    </location>
</feature>
<dbReference type="InterPro" id="IPR036116">
    <property type="entry name" value="FN3_sf"/>
</dbReference>
<feature type="signal peptide" evidence="2">
    <location>
        <begin position="1"/>
        <end position="18"/>
    </location>
</feature>
<dbReference type="InterPro" id="IPR003961">
    <property type="entry name" value="FN3_dom"/>
</dbReference>
<evidence type="ECO:0000259" key="3">
    <source>
        <dbReference type="PROSITE" id="PS50853"/>
    </source>
</evidence>
<gene>
    <name evidence="4" type="ORF">PK35_02300</name>
</gene>
<dbReference type="PATRIC" id="fig|1382798.3.peg.465"/>
<evidence type="ECO:0000256" key="1">
    <source>
        <dbReference type="ARBA" id="ARBA00022737"/>
    </source>
</evidence>
<keyword evidence="5" id="KW-1185">Reference proteome</keyword>
<dbReference type="Pfam" id="PF00041">
    <property type="entry name" value="fn3"/>
    <property type="match status" value="8"/>
</dbReference>
<dbReference type="SUPFAM" id="SSF51126">
    <property type="entry name" value="Pectin lyase-like"/>
    <property type="match status" value="1"/>
</dbReference>
<dbReference type="RefSeq" id="WP_044625015.1">
    <property type="nucleotide sequence ID" value="NZ_JTDV01000001.1"/>
</dbReference>
<dbReference type="InterPro" id="IPR012334">
    <property type="entry name" value="Pectin_lyas_fold"/>
</dbReference>